<dbReference type="GO" id="GO:0008360">
    <property type="term" value="P:regulation of cell shape"/>
    <property type="evidence" value="ECO:0007669"/>
    <property type="project" value="UniProtKB-KW"/>
</dbReference>
<comment type="subcellular location">
    <subcellularLocation>
        <location evidence="1">Cell membrane</location>
        <topology evidence="1">Multi-pass membrane protein</topology>
    </subcellularLocation>
</comment>
<keyword evidence="6 8" id="KW-1133">Transmembrane helix</keyword>
<keyword evidence="4 8" id="KW-0812">Transmembrane</keyword>
<comment type="similarity">
    <text evidence="2">Belongs to the MreD family.</text>
</comment>
<evidence type="ECO:0000313" key="11">
    <source>
        <dbReference type="Proteomes" id="UP000095390"/>
    </source>
</evidence>
<protein>
    <submittedName>
        <fullName evidence="9">Rod shape-determining protein MreD</fullName>
    </submittedName>
</protein>
<keyword evidence="3" id="KW-1003">Cell membrane</keyword>
<dbReference type="InterPro" id="IPR007227">
    <property type="entry name" value="Cell_shape_determining_MreD"/>
</dbReference>
<keyword evidence="7 8" id="KW-0472">Membrane</keyword>
<evidence type="ECO:0000256" key="6">
    <source>
        <dbReference type="ARBA" id="ARBA00022989"/>
    </source>
</evidence>
<evidence type="ECO:0000256" key="8">
    <source>
        <dbReference type="SAM" id="Phobius"/>
    </source>
</evidence>
<dbReference type="AlphaFoldDB" id="A0A173SSG9"/>
<dbReference type="EMBL" id="CYYC01000010">
    <property type="protein sequence ID" value="CUM92659.1"/>
    <property type="molecule type" value="Genomic_DNA"/>
</dbReference>
<dbReference type="PIRSF" id="PIRSF037497">
    <property type="entry name" value="MreD_Clostridium/Treponema_prd"/>
    <property type="match status" value="1"/>
</dbReference>
<dbReference type="OrthoDB" id="9796616at2"/>
<gene>
    <name evidence="10" type="primary">mreD</name>
    <name evidence="10" type="ORF">DW068_05050</name>
    <name evidence="9" type="ORF">ERS852578_01128</name>
</gene>
<name>A0A173SSG9_9FIRM</name>
<evidence type="ECO:0000256" key="4">
    <source>
        <dbReference type="ARBA" id="ARBA00022692"/>
    </source>
</evidence>
<evidence type="ECO:0000256" key="7">
    <source>
        <dbReference type="ARBA" id="ARBA00023136"/>
    </source>
</evidence>
<organism evidence="9 11">
    <name type="scientific">Anaerobutyricum hallii</name>
    <dbReference type="NCBI Taxonomy" id="39488"/>
    <lineage>
        <taxon>Bacteria</taxon>
        <taxon>Bacillati</taxon>
        <taxon>Bacillota</taxon>
        <taxon>Clostridia</taxon>
        <taxon>Lachnospirales</taxon>
        <taxon>Lachnospiraceae</taxon>
        <taxon>Anaerobutyricum</taxon>
    </lineage>
</organism>
<dbReference type="GO" id="GO:0005886">
    <property type="term" value="C:plasma membrane"/>
    <property type="evidence" value="ECO:0007669"/>
    <property type="project" value="UniProtKB-SubCell"/>
</dbReference>
<feature type="transmembrane region" description="Helical" evidence="8">
    <location>
        <begin position="29"/>
        <end position="45"/>
    </location>
</feature>
<evidence type="ECO:0000256" key="2">
    <source>
        <dbReference type="ARBA" id="ARBA00007776"/>
    </source>
</evidence>
<dbReference type="EMBL" id="QRNJ01000014">
    <property type="protein sequence ID" value="RHK40209.1"/>
    <property type="molecule type" value="Genomic_DNA"/>
</dbReference>
<evidence type="ECO:0000256" key="5">
    <source>
        <dbReference type="ARBA" id="ARBA00022960"/>
    </source>
</evidence>
<keyword evidence="5" id="KW-0133">Cell shape</keyword>
<evidence type="ECO:0000313" key="10">
    <source>
        <dbReference type="EMBL" id="RHK40209.1"/>
    </source>
</evidence>
<feature type="transmembrane region" description="Helical" evidence="8">
    <location>
        <begin position="97"/>
        <end position="121"/>
    </location>
</feature>
<evidence type="ECO:0000313" key="9">
    <source>
        <dbReference type="EMBL" id="CUM92659.1"/>
    </source>
</evidence>
<accession>A0A173SSG9</accession>
<dbReference type="Proteomes" id="UP000283497">
    <property type="component" value="Unassembled WGS sequence"/>
</dbReference>
<feature type="transmembrane region" description="Helical" evidence="8">
    <location>
        <begin position="52"/>
        <end position="77"/>
    </location>
</feature>
<feature type="transmembrane region" description="Helical" evidence="8">
    <location>
        <begin position="133"/>
        <end position="153"/>
    </location>
</feature>
<dbReference type="NCBIfam" id="TIGR03426">
    <property type="entry name" value="shape_MreD"/>
    <property type="match status" value="1"/>
</dbReference>
<evidence type="ECO:0000256" key="3">
    <source>
        <dbReference type="ARBA" id="ARBA00022475"/>
    </source>
</evidence>
<reference evidence="9 11" key="1">
    <citation type="submission" date="2015-09" db="EMBL/GenBank/DDBJ databases">
        <authorList>
            <consortium name="Pathogen Informatics"/>
        </authorList>
    </citation>
    <scope>NUCLEOTIDE SEQUENCE [LARGE SCALE GENOMIC DNA]</scope>
    <source>
        <strain evidence="9 11">2789STDY5834966</strain>
    </source>
</reference>
<sequence>MKRGIVTAVLVFICFILQTSVFELIKLAGITPNILLILISSVAVMRGQKPGMIVGFFCGLLMDIFYGSTIGGFAFLYMVFGFVDGFFNRIYYSDDNILPLVLIGVNDLIYGFIMYILCGLLQNHLQIIYYLKNIILPEMVYTVAVGLVCYQILLRINDWLEKNEKRGADFV</sequence>
<evidence type="ECO:0000256" key="1">
    <source>
        <dbReference type="ARBA" id="ARBA00004651"/>
    </source>
</evidence>
<dbReference type="Proteomes" id="UP000095390">
    <property type="component" value="Unassembled WGS sequence"/>
</dbReference>
<dbReference type="Pfam" id="PF04093">
    <property type="entry name" value="MreD"/>
    <property type="match status" value="1"/>
</dbReference>
<dbReference type="RefSeq" id="WP_055182749.1">
    <property type="nucleotide sequence ID" value="NZ_CATVRT010000025.1"/>
</dbReference>
<dbReference type="InterPro" id="IPR017225">
    <property type="entry name" value="Cell_shape_determin_MreD_prd"/>
</dbReference>
<reference evidence="10 12" key="2">
    <citation type="submission" date="2018-08" db="EMBL/GenBank/DDBJ databases">
        <title>A genome reference for cultivated species of the human gut microbiota.</title>
        <authorList>
            <person name="Zou Y."/>
            <person name="Xue W."/>
            <person name="Luo G."/>
        </authorList>
    </citation>
    <scope>NUCLEOTIDE SEQUENCE [LARGE SCALE GENOMIC DNA]</scope>
    <source>
        <strain evidence="10 12">AF45-14BH</strain>
    </source>
</reference>
<evidence type="ECO:0000313" key="12">
    <source>
        <dbReference type="Proteomes" id="UP000283497"/>
    </source>
</evidence>
<proteinExistence type="inferred from homology"/>